<evidence type="ECO:0000259" key="11">
    <source>
        <dbReference type="PROSITE" id="PS50929"/>
    </source>
</evidence>
<dbReference type="InterPro" id="IPR003439">
    <property type="entry name" value="ABC_transporter-like_ATP-bd"/>
</dbReference>
<keyword evidence="6 9" id="KW-1133">Transmembrane helix</keyword>
<name>A0A8E2E0G5_9PEZI</name>
<evidence type="ECO:0000256" key="4">
    <source>
        <dbReference type="ARBA" id="ARBA00022741"/>
    </source>
</evidence>
<dbReference type="GO" id="GO:0140359">
    <property type="term" value="F:ABC-type transporter activity"/>
    <property type="evidence" value="ECO:0007669"/>
    <property type="project" value="InterPro"/>
</dbReference>
<dbReference type="PANTHER" id="PTHR24221">
    <property type="entry name" value="ATP-BINDING CASSETTE SUB-FAMILY B"/>
    <property type="match status" value="1"/>
</dbReference>
<feature type="domain" description="ABC transporter" evidence="10">
    <location>
        <begin position="451"/>
        <end position="684"/>
    </location>
</feature>
<sequence length="688" mass="76774">MDNNRSCSELLWCSIGLALNRPSQKRHPYFGSSVIASVLEVARCILVVVTQSTKGRFIVIRLTLQALRISLLVGLSISNTTFDTALATGNGDTEPLLAEQLKDNYVKDWRAYMKDFYTILPYLRVKDRKIQVWLWIVIVQKLVDRAFIILVPRQLSLLLDSLNLSTKSGHIPWRQFILWIILYYFSKFHALGDFASLRVRQHLNLKIKEAAFGHVLRLSMDFHNDKSSGDIIEVINLGTGVTQILDLAAFRMIPLTMDLIMLVAYLSHTIDVSIGLLAMAIVVIYIWIVLFANSWLGPARRDVNAKQCDASGVQSEAVHNWEMVTSHNGQSHEQRRISITFRAVYKASRSLFSLNWLFREAENLVVQTGKVIACLLAVVRVASGTGSVTNVFILINFWSSIFAPLSTLANSYSTLMQYLTDGERLSQLLRTRPSVIEKEGARDLKVTAGRVEFNNVSFSYPGSGPALKGFSFAAESGTTTALVGMTGSGKSTTLKLMLRFMDPTGGNIEVDGQDIRDVTLSSLRDNVGIVPQTASMMNTSIMENIKYGLSATDEEVIRACEAASIHDQIMRFPKGYETVVGERGVKLSGGELQRIAIARVVLKDPKIVLLDEATSAVDSLTEVQIQNTFRWLAEGRTTFVVAHRLSTIKNADIIVVINEGEIRERGGHDELLDLRGLYYKMWLAQTKK</sequence>
<dbReference type="InterPro" id="IPR036640">
    <property type="entry name" value="ABC1_TM_sf"/>
</dbReference>
<dbReference type="InterPro" id="IPR039421">
    <property type="entry name" value="Type_1_exporter"/>
</dbReference>
<evidence type="ECO:0000256" key="8">
    <source>
        <dbReference type="ARBA" id="ARBA00024363"/>
    </source>
</evidence>
<dbReference type="GO" id="GO:0005774">
    <property type="term" value="C:vacuolar membrane"/>
    <property type="evidence" value="ECO:0007669"/>
    <property type="project" value="TreeGrafter"/>
</dbReference>
<keyword evidence="13" id="KW-1185">Reference proteome</keyword>
<feature type="transmembrane region" description="Helical" evidence="9">
    <location>
        <begin position="272"/>
        <end position="296"/>
    </location>
</feature>
<dbReference type="GO" id="GO:0016887">
    <property type="term" value="F:ATP hydrolysis activity"/>
    <property type="evidence" value="ECO:0007669"/>
    <property type="project" value="InterPro"/>
</dbReference>
<dbReference type="Pfam" id="PF00664">
    <property type="entry name" value="ABC_membrane"/>
    <property type="match status" value="1"/>
</dbReference>
<dbReference type="EMBL" id="KV745397">
    <property type="protein sequence ID" value="OCK74891.1"/>
    <property type="molecule type" value="Genomic_DNA"/>
</dbReference>
<dbReference type="PROSITE" id="PS50893">
    <property type="entry name" value="ABC_TRANSPORTER_2"/>
    <property type="match status" value="1"/>
</dbReference>
<dbReference type="PROSITE" id="PS50929">
    <property type="entry name" value="ABC_TM1F"/>
    <property type="match status" value="1"/>
</dbReference>
<evidence type="ECO:0000256" key="2">
    <source>
        <dbReference type="ARBA" id="ARBA00022448"/>
    </source>
</evidence>
<feature type="domain" description="ABC transmembrane type-1" evidence="11">
    <location>
        <begin position="146"/>
        <end position="417"/>
    </location>
</feature>
<dbReference type="GO" id="GO:0005524">
    <property type="term" value="F:ATP binding"/>
    <property type="evidence" value="ECO:0007669"/>
    <property type="project" value="UniProtKB-KW"/>
</dbReference>
<comment type="similarity">
    <text evidence="8">Belongs to the ABC transporter superfamily. ABCB family. Heavy Metal importer (TC 3.A.1.210) subfamily.</text>
</comment>
<evidence type="ECO:0000313" key="12">
    <source>
        <dbReference type="EMBL" id="OCK74891.1"/>
    </source>
</evidence>
<evidence type="ECO:0000256" key="5">
    <source>
        <dbReference type="ARBA" id="ARBA00022840"/>
    </source>
</evidence>
<dbReference type="FunFam" id="3.40.50.300:FF:000287">
    <property type="entry name" value="Multidrug ABC transporter ATP-binding protein"/>
    <property type="match status" value="1"/>
</dbReference>
<reference evidence="12 13" key="1">
    <citation type="journal article" date="2016" name="Nat. Commun.">
        <title>Ectomycorrhizal ecology is imprinted in the genome of the dominant symbiotic fungus Cenococcum geophilum.</title>
        <authorList>
            <consortium name="DOE Joint Genome Institute"/>
            <person name="Peter M."/>
            <person name="Kohler A."/>
            <person name="Ohm R.A."/>
            <person name="Kuo A."/>
            <person name="Krutzmann J."/>
            <person name="Morin E."/>
            <person name="Arend M."/>
            <person name="Barry K.W."/>
            <person name="Binder M."/>
            <person name="Choi C."/>
            <person name="Clum A."/>
            <person name="Copeland A."/>
            <person name="Grisel N."/>
            <person name="Haridas S."/>
            <person name="Kipfer T."/>
            <person name="LaButti K."/>
            <person name="Lindquist E."/>
            <person name="Lipzen A."/>
            <person name="Maire R."/>
            <person name="Meier B."/>
            <person name="Mihaltcheva S."/>
            <person name="Molinier V."/>
            <person name="Murat C."/>
            <person name="Poggeler S."/>
            <person name="Quandt C.A."/>
            <person name="Sperisen C."/>
            <person name="Tritt A."/>
            <person name="Tisserant E."/>
            <person name="Crous P.W."/>
            <person name="Henrissat B."/>
            <person name="Nehls U."/>
            <person name="Egli S."/>
            <person name="Spatafora J.W."/>
            <person name="Grigoriev I.V."/>
            <person name="Martin F.M."/>
        </authorList>
    </citation>
    <scope>NUCLEOTIDE SEQUENCE [LARGE SCALE GENOMIC DNA]</scope>
    <source>
        <strain evidence="12 13">CBS 459.81</strain>
    </source>
</reference>
<keyword evidence="3 9" id="KW-0812">Transmembrane</keyword>
<dbReference type="SUPFAM" id="SSF90123">
    <property type="entry name" value="ABC transporter transmembrane region"/>
    <property type="match status" value="1"/>
</dbReference>
<keyword evidence="2" id="KW-0813">Transport</keyword>
<keyword evidence="4" id="KW-0547">Nucleotide-binding</keyword>
<dbReference type="InterPro" id="IPR027417">
    <property type="entry name" value="P-loop_NTPase"/>
</dbReference>
<dbReference type="SUPFAM" id="SSF52540">
    <property type="entry name" value="P-loop containing nucleoside triphosphate hydrolases"/>
    <property type="match status" value="1"/>
</dbReference>
<gene>
    <name evidence="12" type="ORF">K432DRAFT_468011</name>
</gene>
<protein>
    <submittedName>
        <fullName evidence="12">P-loop containing nucleoside triphosphate hydrolase protein</fullName>
    </submittedName>
</protein>
<dbReference type="SMART" id="SM00382">
    <property type="entry name" value="AAA"/>
    <property type="match status" value="1"/>
</dbReference>
<dbReference type="AlphaFoldDB" id="A0A8E2E0G5"/>
<evidence type="ECO:0000256" key="7">
    <source>
        <dbReference type="ARBA" id="ARBA00023136"/>
    </source>
</evidence>
<evidence type="ECO:0000256" key="6">
    <source>
        <dbReference type="ARBA" id="ARBA00022989"/>
    </source>
</evidence>
<keyword evidence="12" id="KW-0378">Hydrolase</keyword>
<comment type="subcellular location">
    <subcellularLocation>
        <location evidence="1">Membrane</location>
        <topology evidence="1">Multi-pass membrane protein</topology>
    </subcellularLocation>
</comment>
<dbReference type="OrthoDB" id="6500128at2759"/>
<keyword evidence="7 9" id="KW-0472">Membrane</keyword>
<evidence type="ECO:0000256" key="1">
    <source>
        <dbReference type="ARBA" id="ARBA00004141"/>
    </source>
</evidence>
<dbReference type="InterPro" id="IPR011527">
    <property type="entry name" value="ABC1_TM_dom"/>
</dbReference>
<dbReference type="Pfam" id="PF00005">
    <property type="entry name" value="ABC_tran"/>
    <property type="match status" value="1"/>
</dbReference>
<feature type="transmembrane region" description="Helical" evidence="9">
    <location>
        <begin position="248"/>
        <end position="266"/>
    </location>
</feature>
<feature type="transmembrane region" description="Helical" evidence="9">
    <location>
        <begin position="132"/>
        <end position="151"/>
    </location>
</feature>
<dbReference type="InterPro" id="IPR017871">
    <property type="entry name" value="ABC_transporter-like_CS"/>
</dbReference>
<evidence type="ECO:0000256" key="3">
    <source>
        <dbReference type="ARBA" id="ARBA00022692"/>
    </source>
</evidence>
<feature type="transmembrane region" description="Helical" evidence="9">
    <location>
        <begin position="171"/>
        <end position="190"/>
    </location>
</feature>
<evidence type="ECO:0000256" key="9">
    <source>
        <dbReference type="SAM" id="Phobius"/>
    </source>
</evidence>
<dbReference type="PROSITE" id="PS00211">
    <property type="entry name" value="ABC_TRANSPORTER_1"/>
    <property type="match status" value="1"/>
</dbReference>
<dbReference type="Gene3D" id="3.40.50.300">
    <property type="entry name" value="P-loop containing nucleotide triphosphate hydrolases"/>
    <property type="match status" value="1"/>
</dbReference>
<evidence type="ECO:0000259" key="10">
    <source>
        <dbReference type="PROSITE" id="PS50893"/>
    </source>
</evidence>
<dbReference type="Proteomes" id="UP000250266">
    <property type="component" value="Unassembled WGS sequence"/>
</dbReference>
<keyword evidence="5" id="KW-0067">ATP-binding</keyword>
<organism evidence="12 13">
    <name type="scientific">Lepidopterella palustris CBS 459.81</name>
    <dbReference type="NCBI Taxonomy" id="1314670"/>
    <lineage>
        <taxon>Eukaryota</taxon>
        <taxon>Fungi</taxon>
        <taxon>Dikarya</taxon>
        <taxon>Ascomycota</taxon>
        <taxon>Pezizomycotina</taxon>
        <taxon>Dothideomycetes</taxon>
        <taxon>Pleosporomycetidae</taxon>
        <taxon>Mytilinidiales</taxon>
        <taxon>Argynnaceae</taxon>
        <taxon>Lepidopterella</taxon>
    </lineage>
</organism>
<dbReference type="InterPro" id="IPR003593">
    <property type="entry name" value="AAA+_ATPase"/>
</dbReference>
<proteinExistence type="inferred from homology"/>
<evidence type="ECO:0000313" key="13">
    <source>
        <dbReference type="Proteomes" id="UP000250266"/>
    </source>
</evidence>
<accession>A0A8E2E0G5</accession>
<dbReference type="Gene3D" id="1.20.1560.10">
    <property type="entry name" value="ABC transporter type 1, transmembrane domain"/>
    <property type="match status" value="1"/>
</dbReference>
<dbReference type="PANTHER" id="PTHR24221:SF651">
    <property type="entry name" value="HEAVY METAL TOLERANCE PROTEIN"/>
    <property type="match status" value="1"/>
</dbReference>